<dbReference type="EMBL" id="QNUL01000002">
    <property type="protein sequence ID" value="REA63466.1"/>
    <property type="molecule type" value="Genomic_DNA"/>
</dbReference>
<reference evidence="4 5" key="1">
    <citation type="submission" date="2018-07" db="EMBL/GenBank/DDBJ databases">
        <title>Dyadobacter roseus sp. nov., isolated from rose rhizosphere soil.</title>
        <authorList>
            <person name="Chen L."/>
        </authorList>
    </citation>
    <scope>NUCLEOTIDE SEQUENCE [LARGE SCALE GENOMIC DNA]</scope>
    <source>
        <strain evidence="4 5">RS19</strain>
    </source>
</reference>
<keyword evidence="5" id="KW-1185">Reference proteome</keyword>
<dbReference type="InterPro" id="IPR006860">
    <property type="entry name" value="FecR"/>
</dbReference>
<feature type="transmembrane region" description="Helical" evidence="1">
    <location>
        <begin position="72"/>
        <end position="95"/>
    </location>
</feature>
<gene>
    <name evidence="4" type="ORF">DSL64_03185</name>
</gene>
<accession>A0A3D8YGH6</accession>
<dbReference type="AlphaFoldDB" id="A0A3D8YGH6"/>
<evidence type="ECO:0000313" key="5">
    <source>
        <dbReference type="Proteomes" id="UP000256373"/>
    </source>
</evidence>
<evidence type="ECO:0008006" key="6">
    <source>
        <dbReference type="Google" id="ProtNLM"/>
    </source>
</evidence>
<dbReference type="InterPro" id="IPR032508">
    <property type="entry name" value="FecR_C"/>
</dbReference>
<keyword evidence="1" id="KW-1133">Transmembrane helix</keyword>
<dbReference type="OrthoDB" id="1452822at2"/>
<evidence type="ECO:0000313" key="4">
    <source>
        <dbReference type="EMBL" id="REA63466.1"/>
    </source>
</evidence>
<comment type="caution">
    <text evidence="4">The sequence shown here is derived from an EMBL/GenBank/DDBJ whole genome shotgun (WGS) entry which is preliminary data.</text>
</comment>
<feature type="domain" description="FecR protein" evidence="2">
    <location>
        <begin position="101"/>
        <end position="195"/>
    </location>
</feature>
<protein>
    <recommendedName>
        <fullName evidence="6">FecR family protein</fullName>
    </recommendedName>
</protein>
<sequence>MMTDPKLLRRLVEKYYSNKATPEEILVFIELQRTGVLDEVLDDFLNEQISREADGLTISKPGLLSFSTNIKWAASVSVIIVCAYLIFHFMGSWGITNYVHVHTDQYQEKNIKLIDGSLVTLNRNSEFAYPAEWKGASREVKLISGEAYFQVAQNKKLQAFVVHLPEGFDVKVSGTEFNVKSRGGESRIYLESGAVSIEGNGHETDIKPGQMALCSVDRQYVHISEVDGEAWLAWKNNIFFFDDSPLTEVAEVLRDYYHQKVIIESSEVGQLRFTGKIPRNDMAMVLRILSSTLHIDIVHRNNQIIMEDREDVFPQTD</sequence>
<keyword evidence="1" id="KW-0472">Membrane</keyword>
<evidence type="ECO:0000259" key="2">
    <source>
        <dbReference type="Pfam" id="PF04773"/>
    </source>
</evidence>
<dbReference type="InterPro" id="IPR012373">
    <property type="entry name" value="Ferrdict_sens_TM"/>
</dbReference>
<dbReference type="PANTHER" id="PTHR30273">
    <property type="entry name" value="PERIPLASMIC SIGNAL SENSOR AND SIGMA FACTOR ACTIVATOR FECR-RELATED"/>
    <property type="match status" value="1"/>
</dbReference>
<evidence type="ECO:0000259" key="3">
    <source>
        <dbReference type="Pfam" id="PF16344"/>
    </source>
</evidence>
<evidence type="ECO:0000256" key="1">
    <source>
        <dbReference type="SAM" id="Phobius"/>
    </source>
</evidence>
<name>A0A3D8YGH6_9BACT</name>
<dbReference type="PANTHER" id="PTHR30273:SF2">
    <property type="entry name" value="PROTEIN FECR"/>
    <property type="match status" value="1"/>
</dbReference>
<dbReference type="Proteomes" id="UP000256373">
    <property type="component" value="Unassembled WGS sequence"/>
</dbReference>
<organism evidence="4 5">
    <name type="scientific">Dyadobacter luteus</name>
    <dbReference type="NCBI Taxonomy" id="2259619"/>
    <lineage>
        <taxon>Bacteria</taxon>
        <taxon>Pseudomonadati</taxon>
        <taxon>Bacteroidota</taxon>
        <taxon>Cytophagia</taxon>
        <taxon>Cytophagales</taxon>
        <taxon>Spirosomataceae</taxon>
        <taxon>Dyadobacter</taxon>
    </lineage>
</organism>
<dbReference type="GO" id="GO:0016989">
    <property type="term" value="F:sigma factor antagonist activity"/>
    <property type="evidence" value="ECO:0007669"/>
    <property type="project" value="TreeGrafter"/>
</dbReference>
<dbReference type="Pfam" id="PF04773">
    <property type="entry name" value="FecR"/>
    <property type="match status" value="1"/>
</dbReference>
<dbReference type="RefSeq" id="WP_115829214.1">
    <property type="nucleotide sequence ID" value="NZ_QNUL01000002.1"/>
</dbReference>
<proteinExistence type="predicted"/>
<feature type="domain" description="Protein FecR C-terminal" evidence="3">
    <location>
        <begin position="239"/>
        <end position="305"/>
    </location>
</feature>
<dbReference type="Gene3D" id="2.60.120.1440">
    <property type="match status" value="1"/>
</dbReference>
<dbReference type="Gene3D" id="3.55.50.30">
    <property type="match status" value="1"/>
</dbReference>
<dbReference type="Pfam" id="PF16344">
    <property type="entry name" value="FecR_C"/>
    <property type="match status" value="1"/>
</dbReference>
<keyword evidence="1" id="KW-0812">Transmembrane</keyword>